<feature type="transmembrane region" description="Helical" evidence="1">
    <location>
        <begin position="186"/>
        <end position="203"/>
    </location>
</feature>
<sequence length="384" mass="43208">MSQKTDITDLTICRSAFAAWVFLYHLDLHLHFSAWLGPLSGLIRHGYLGVDGFFILSGLILMHTHREFHVPKMDWIKPELTWPAPKAIFSFYAKRLARIYPVHLATLLILLALLAGGAALGLTPYTPKSFGMTTLVQNLFLVQGWGGDHFGAWNYPSWSISTEWAGYLLFPLFATLLSYFIREVSIQLAVLLWPVLGLIYYISGNTLNLTFSAGLIRFFPEFLLGIASFRVTTIVSDFEFARQLFFWAGLGLTFLGAALSVDVLAVLGLWGVLFALYLQADSEKPPVFGRRPVLHFLGLLSYCFYMSFATAEMLTVQGFRHFGWQPTTHGWLFAACMTGSTFALAMLLRVLVEQPCRKLANRWLTPQDAVKQVARATEKPQSLF</sequence>
<dbReference type="EMBL" id="BANC01000026">
    <property type="protein sequence ID" value="GAN79709.1"/>
    <property type="molecule type" value="Genomic_DNA"/>
</dbReference>
<feature type="transmembrane region" description="Helical" evidence="1">
    <location>
        <begin position="164"/>
        <end position="181"/>
    </location>
</feature>
<feature type="domain" description="Acyltransferase 3" evidence="2">
    <location>
        <begin position="10"/>
        <end position="349"/>
    </location>
</feature>
<keyword evidence="1" id="KW-1133">Transmembrane helix</keyword>
<dbReference type="RefSeq" id="WP_048878151.1">
    <property type="nucleotide sequence ID" value="NZ_BANC01000026.1"/>
</dbReference>
<keyword evidence="3" id="KW-0012">Acyltransferase</keyword>
<dbReference type="AlphaFoldDB" id="A0A0D6PFU2"/>
<evidence type="ECO:0000313" key="4">
    <source>
        <dbReference type="Proteomes" id="UP000032668"/>
    </source>
</evidence>
<dbReference type="PANTHER" id="PTHR23028">
    <property type="entry name" value="ACETYLTRANSFERASE"/>
    <property type="match status" value="1"/>
</dbReference>
<keyword evidence="1" id="KW-0812">Transmembrane</keyword>
<reference evidence="3 4" key="1">
    <citation type="submission" date="2012-11" db="EMBL/GenBank/DDBJ databases">
        <title>Whole genome sequence of Acidocella aminolytica 101 = DSM 11237.</title>
        <authorList>
            <person name="Azuma Y."/>
            <person name="Higashiura N."/>
            <person name="Hirakawa H."/>
            <person name="Matsushita K."/>
        </authorList>
    </citation>
    <scope>NUCLEOTIDE SEQUENCE [LARGE SCALE GENOMIC DNA]</scope>
    <source>
        <strain evidence="4">101 / DSM 11237</strain>
    </source>
</reference>
<dbReference type="GO" id="GO:0000271">
    <property type="term" value="P:polysaccharide biosynthetic process"/>
    <property type="evidence" value="ECO:0007669"/>
    <property type="project" value="TreeGrafter"/>
</dbReference>
<dbReference type="GO" id="GO:0016020">
    <property type="term" value="C:membrane"/>
    <property type="evidence" value="ECO:0007669"/>
    <property type="project" value="TreeGrafter"/>
</dbReference>
<feature type="transmembrane region" description="Helical" evidence="1">
    <location>
        <begin position="46"/>
        <end position="64"/>
    </location>
</feature>
<evidence type="ECO:0000256" key="1">
    <source>
        <dbReference type="SAM" id="Phobius"/>
    </source>
</evidence>
<dbReference type="STRING" id="1120923.SAMN02746095_01084"/>
<dbReference type="InterPro" id="IPR002656">
    <property type="entry name" value="Acyl_transf_3_dom"/>
</dbReference>
<keyword evidence="4" id="KW-1185">Reference proteome</keyword>
<dbReference type="Proteomes" id="UP000032668">
    <property type="component" value="Unassembled WGS sequence"/>
</dbReference>
<dbReference type="InterPro" id="IPR050879">
    <property type="entry name" value="Acyltransferase_3"/>
</dbReference>
<accession>A0A0D6PFU2</accession>
<proteinExistence type="predicted"/>
<feature type="transmembrane region" description="Helical" evidence="1">
    <location>
        <begin position="331"/>
        <end position="352"/>
    </location>
</feature>
<comment type="caution">
    <text evidence="3">The sequence shown here is derived from an EMBL/GenBank/DDBJ whole genome shotgun (WGS) entry which is preliminary data.</text>
</comment>
<keyword evidence="3" id="KW-0808">Transferase</keyword>
<keyword evidence="1" id="KW-0472">Membrane</keyword>
<evidence type="ECO:0000259" key="2">
    <source>
        <dbReference type="Pfam" id="PF01757"/>
    </source>
</evidence>
<organism evidence="3 4">
    <name type="scientific">Acidocella aminolytica 101 = DSM 11237</name>
    <dbReference type="NCBI Taxonomy" id="1120923"/>
    <lineage>
        <taxon>Bacteria</taxon>
        <taxon>Pseudomonadati</taxon>
        <taxon>Pseudomonadota</taxon>
        <taxon>Alphaproteobacteria</taxon>
        <taxon>Acetobacterales</taxon>
        <taxon>Acidocellaceae</taxon>
        <taxon>Acidocella</taxon>
    </lineage>
</organism>
<dbReference type="OrthoDB" id="505919at2"/>
<dbReference type="Pfam" id="PF01757">
    <property type="entry name" value="Acyl_transf_3"/>
    <property type="match status" value="1"/>
</dbReference>
<gene>
    <name evidence="3" type="ORF">Aam_026_015</name>
</gene>
<name>A0A0D6PFU2_9PROT</name>
<dbReference type="GO" id="GO:0016747">
    <property type="term" value="F:acyltransferase activity, transferring groups other than amino-acyl groups"/>
    <property type="evidence" value="ECO:0007669"/>
    <property type="project" value="InterPro"/>
</dbReference>
<feature type="transmembrane region" description="Helical" evidence="1">
    <location>
        <begin position="99"/>
        <end position="122"/>
    </location>
</feature>
<dbReference type="PANTHER" id="PTHR23028:SF131">
    <property type="entry name" value="BLR2367 PROTEIN"/>
    <property type="match status" value="1"/>
</dbReference>
<feature type="transmembrane region" description="Helical" evidence="1">
    <location>
        <begin position="292"/>
        <end position="311"/>
    </location>
</feature>
<protein>
    <submittedName>
        <fullName evidence="3">Acyltransferase</fullName>
    </submittedName>
</protein>
<evidence type="ECO:0000313" key="3">
    <source>
        <dbReference type="EMBL" id="GAN79709.1"/>
    </source>
</evidence>
<feature type="transmembrane region" description="Helical" evidence="1">
    <location>
        <begin position="7"/>
        <end position="26"/>
    </location>
</feature>